<proteinExistence type="predicted"/>
<keyword evidence="1" id="KW-0472">Membrane</keyword>
<protein>
    <submittedName>
        <fullName evidence="2">Uncharacterized protein</fullName>
    </submittedName>
</protein>
<accession>A0A455R101</accession>
<dbReference type="EMBL" id="AB665055">
    <property type="protein sequence ID" value="BBD21441.1"/>
    <property type="molecule type" value="Genomic_DNA"/>
</dbReference>
<sequence length="199" mass="25117">MKKCIKEKDYCNIIKNNIILKLFCKKIQFKGNYFSIKKEFIKYIYNYNLINFNYIFSINIINIFYILKKLVIKYEKYDDSLNIFNMRSIIYIIRIVFKIIKKNIKINKNNINLRDYLYYNKFNDLLNNIKNNKNKLLYKFFFKDYLDYIELFKDKDLLNLYYYKNFYNNSILKKYNYIYIIKHFKKEHYKYYNNYFNLL</sequence>
<evidence type="ECO:0000256" key="1">
    <source>
        <dbReference type="SAM" id="Phobius"/>
    </source>
</evidence>
<reference evidence="2" key="1">
    <citation type="submission" date="2011-08" db="EMBL/GenBank/DDBJ databases">
        <title>Complete nucleotide sequence of the plastid genome from the apicomplexan parasite Babesia rodhaini.</title>
        <authorList>
            <person name="Hikosaka K."/>
            <person name="Arisue N."/>
            <person name="Tsuji N."/>
            <person name="Horii T."/>
            <person name="Kita K."/>
            <person name="Tanabe K."/>
        </authorList>
    </citation>
    <scope>NUCLEOTIDE SEQUENCE</scope>
    <source>
        <strain evidence="2">Australian</strain>
    </source>
</reference>
<organism evidence="2">
    <name type="scientific">Babesia rodhaini</name>
    <dbReference type="NCBI Taxonomy" id="5870"/>
    <lineage>
        <taxon>Eukaryota</taxon>
        <taxon>Sar</taxon>
        <taxon>Alveolata</taxon>
        <taxon>Apicomplexa</taxon>
        <taxon>Aconoidasida</taxon>
        <taxon>Piroplasmida</taxon>
        <taxon>Babesiidae</taxon>
        <taxon>Babesia</taxon>
    </lineage>
</organism>
<feature type="transmembrane region" description="Helical" evidence="1">
    <location>
        <begin position="44"/>
        <end position="67"/>
    </location>
</feature>
<keyword evidence="1" id="KW-1133">Transmembrane helix</keyword>
<evidence type="ECO:0000313" key="2">
    <source>
        <dbReference type="EMBL" id="BBD21441.1"/>
    </source>
</evidence>
<feature type="transmembrane region" description="Helical" evidence="1">
    <location>
        <begin position="83"/>
        <end position="100"/>
    </location>
</feature>
<dbReference type="AlphaFoldDB" id="A0A455R101"/>
<name>A0A455R101_BABRO</name>
<keyword evidence="1" id="KW-0812">Transmembrane</keyword>